<keyword evidence="2" id="KW-1185">Reference proteome</keyword>
<name>A0ACB5T6Z1_AMBMO</name>
<protein>
    <submittedName>
        <fullName evidence="1">Unnamed protein product</fullName>
    </submittedName>
</protein>
<dbReference type="EMBL" id="BSXS01004080">
    <property type="protein sequence ID" value="GME82432.1"/>
    <property type="molecule type" value="Genomic_DNA"/>
</dbReference>
<comment type="caution">
    <text evidence="1">The sequence shown here is derived from an EMBL/GenBank/DDBJ whole genome shotgun (WGS) entry which is preliminary data.</text>
</comment>
<accession>A0ACB5T6Z1</accession>
<evidence type="ECO:0000313" key="2">
    <source>
        <dbReference type="Proteomes" id="UP001165064"/>
    </source>
</evidence>
<evidence type="ECO:0000313" key="1">
    <source>
        <dbReference type="EMBL" id="GME82432.1"/>
    </source>
</evidence>
<proteinExistence type="predicted"/>
<sequence>MQFKQFILFSVLSHLATALPIERRAVVTVYQTSLVYETVTAGDDSTPTSTQEAQVQAPAAKQAVATTTASSSTEEPNYTYFTWTLGDDLTTTLSFDLNTHTGGFAATFESVIVNTPSATAEAVATTSAEPTTSSTQQAVTTTQAPSTTSSSPSTTTTPEPTTAFIATQAEKAVATLSSTSESSPTSSSTSSGDFKSIMLDTTNKYRAKHGVDALTWDDTLEQYAQDYANEYDCNPDGILIHSGGKYGENLALGYGYEGAVDGWYSEGSNYTYGAYCKGLDHFTALVWKSTTKMGCATKYCNSHWGDYVICSYDPVGNVVGYCADNVLPEIN</sequence>
<gene>
    <name evidence="1" type="ORF">Amon02_000551700</name>
</gene>
<organism evidence="1 2">
    <name type="scientific">Ambrosiozyma monospora</name>
    <name type="common">Yeast</name>
    <name type="synonym">Endomycopsis monosporus</name>
    <dbReference type="NCBI Taxonomy" id="43982"/>
    <lineage>
        <taxon>Eukaryota</taxon>
        <taxon>Fungi</taxon>
        <taxon>Dikarya</taxon>
        <taxon>Ascomycota</taxon>
        <taxon>Saccharomycotina</taxon>
        <taxon>Pichiomycetes</taxon>
        <taxon>Pichiales</taxon>
        <taxon>Pichiaceae</taxon>
        <taxon>Ambrosiozyma</taxon>
    </lineage>
</organism>
<reference evidence="1" key="1">
    <citation type="submission" date="2023-04" db="EMBL/GenBank/DDBJ databases">
        <title>Ambrosiozyma monospora NBRC 10751.</title>
        <authorList>
            <person name="Ichikawa N."/>
            <person name="Sato H."/>
            <person name="Tonouchi N."/>
        </authorList>
    </citation>
    <scope>NUCLEOTIDE SEQUENCE</scope>
    <source>
        <strain evidence="1">NBRC 10751</strain>
    </source>
</reference>
<dbReference type="Proteomes" id="UP001165064">
    <property type="component" value="Unassembled WGS sequence"/>
</dbReference>